<feature type="chain" id="PRO_5030823547" evidence="1">
    <location>
        <begin position="18"/>
        <end position="112"/>
    </location>
</feature>
<name>A0A7T8KEW8_CALRO</name>
<gene>
    <name evidence="2" type="ORF">FKW44_007569</name>
</gene>
<evidence type="ECO:0000313" key="3">
    <source>
        <dbReference type="Proteomes" id="UP000595437"/>
    </source>
</evidence>
<feature type="signal peptide" evidence="1">
    <location>
        <begin position="1"/>
        <end position="17"/>
    </location>
</feature>
<evidence type="ECO:0000256" key="1">
    <source>
        <dbReference type="SAM" id="SignalP"/>
    </source>
</evidence>
<dbReference type="AlphaFoldDB" id="A0A7T8KEW8"/>
<sequence length="112" mass="12672">MTISVVFLLFFIGSGMCQDITLRAPSSRVNCGCQCDNYIFRDRFGITQGNCNSVDRTGATWCYVRRGNTCTDTRFSQRRDNFGQSRLISNEACATPRCGGGGFFGRWKLWLR</sequence>
<dbReference type="EMBL" id="CP045894">
    <property type="protein sequence ID" value="QQP54662.1"/>
    <property type="molecule type" value="Genomic_DNA"/>
</dbReference>
<keyword evidence="1" id="KW-0732">Signal</keyword>
<dbReference type="Proteomes" id="UP000595437">
    <property type="component" value="Chromosome 5"/>
</dbReference>
<reference evidence="3" key="1">
    <citation type="submission" date="2021-01" db="EMBL/GenBank/DDBJ databases">
        <title>Caligus Genome Assembly.</title>
        <authorList>
            <person name="Gallardo-Escarate C."/>
        </authorList>
    </citation>
    <scope>NUCLEOTIDE SEQUENCE [LARGE SCALE GENOMIC DNA]</scope>
</reference>
<feature type="non-terminal residue" evidence="2">
    <location>
        <position position="112"/>
    </location>
</feature>
<organism evidence="2 3">
    <name type="scientific">Caligus rogercresseyi</name>
    <name type="common">Sea louse</name>
    <dbReference type="NCBI Taxonomy" id="217165"/>
    <lineage>
        <taxon>Eukaryota</taxon>
        <taxon>Metazoa</taxon>
        <taxon>Ecdysozoa</taxon>
        <taxon>Arthropoda</taxon>
        <taxon>Crustacea</taxon>
        <taxon>Multicrustacea</taxon>
        <taxon>Hexanauplia</taxon>
        <taxon>Copepoda</taxon>
        <taxon>Siphonostomatoida</taxon>
        <taxon>Caligidae</taxon>
        <taxon>Caligus</taxon>
    </lineage>
</organism>
<keyword evidence="3" id="KW-1185">Reference proteome</keyword>
<protein>
    <submittedName>
        <fullName evidence="2">Uncharacterized protein</fullName>
    </submittedName>
</protein>
<proteinExistence type="predicted"/>
<dbReference type="OrthoDB" id="10358347at2759"/>
<accession>A0A7T8KEW8</accession>
<evidence type="ECO:0000313" key="2">
    <source>
        <dbReference type="EMBL" id="QQP54662.1"/>
    </source>
</evidence>